<sequence>MSFPSSASPSPWAWAKSCFPAARRAAIACGSEAFSASFFRAACRALSNDFCKISSSSAPTMISSVSSTSMALASLSSFKILEASAALATALSYRSRRASADAFISSCIIDLREMVSRDPRSVVPRPSATASASRASKSSLSFLRSFFFFFGFLNVVISS</sequence>
<dbReference type="EMBL" id="CM026426">
    <property type="protein sequence ID" value="KAG0571497.1"/>
    <property type="molecule type" value="Genomic_DNA"/>
</dbReference>
<evidence type="ECO:0000313" key="1">
    <source>
        <dbReference type="EMBL" id="KAG0571497.1"/>
    </source>
</evidence>
<name>A0A8T0HL17_CERPU</name>
<comment type="caution">
    <text evidence="1">The sequence shown here is derived from an EMBL/GenBank/DDBJ whole genome shotgun (WGS) entry which is preliminary data.</text>
</comment>
<proteinExistence type="predicted"/>
<evidence type="ECO:0000313" key="2">
    <source>
        <dbReference type="Proteomes" id="UP000822688"/>
    </source>
</evidence>
<dbReference type="Proteomes" id="UP000822688">
    <property type="component" value="Chromosome V"/>
</dbReference>
<accession>A0A8T0HL17</accession>
<organism evidence="1 2">
    <name type="scientific">Ceratodon purpureus</name>
    <name type="common">Fire moss</name>
    <name type="synonym">Dicranum purpureum</name>
    <dbReference type="NCBI Taxonomy" id="3225"/>
    <lineage>
        <taxon>Eukaryota</taxon>
        <taxon>Viridiplantae</taxon>
        <taxon>Streptophyta</taxon>
        <taxon>Embryophyta</taxon>
        <taxon>Bryophyta</taxon>
        <taxon>Bryophytina</taxon>
        <taxon>Bryopsida</taxon>
        <taxon>Dicranidae</taxon>
        <taxon>Pseudoditrichales</taxon>
        <taxon>Ditrichaceae</taxon>
        <taxon>Ceratodon</taxon>
    </lineage>
</organism>
<protein>
    <submittedName>
        <fullName evidence="1">Uncharacterized protein</fullName>
    </submittedName>
</protein>
<dbReference type="AlphaFoldDB" id="A0A8T0HL17"/>
<gene>
    <name evidence="1" type="ORF">KC19_VG016300</name>
</gene>
<reference evidence="1" key="1">
    <citation type="submission" date="2020-06" db="EMBL/GenBank/DDBJ databases">
        <title>WGS assembly of Ceratodon purpureus strain R40.</title>
        <authorList>
            <person name="Carey S.B."/>
            <person name="Jenkins J."/>
            <person name="Shu S."/>
            <person name="Lovell J.T."/>
            <person name="Sreedasyam A."/>
            <person name="Maumus F."/>
            <person name="Tiley G.P."/>
            <person name="Fernandez-Pozo N."/>
            <person name="Barry K."/>
            <person name="Chen C."/>
            <person name="Wang M."/>
            <person name="Lipzen A."/>
            <person name="Daum C."/>
            <person name="Saski C.A."/>
            <person name="Payton A.C."/>
            <person name="Mcbreen J.C."/>
            <person name="Conrad R.E."/>
            <person name="Kollar L.M."/>
            <person name="Olsson S."/>
            <person name="Huttunen S."/>
            <person name="Landis J.B."/>
            <person name="Wickett N.J."/>
            <person name="Johnson M.G."/>
            <person name="Rensing S.A."/>
            <person name="Grimwood J."/>
            <person name="Schmutz J."/>
            <person name="Mcdaniel S.F."/>
        </authorList>
    </citation>
    <scope>NUCLEOTIDE SEQUENCE</scope>
    <source>
        <strain evidence="1">R40</strain>
    </source>
</reference>
<keyword evidence="2" id="KW-1185">Reference proteome</keyword>